<feature type="compositionally biased region" description="Acidic residues" evidence="19">
    <location>
        <begin position="443"/>
        <end position="462"/>
    </location>
</feature>
<dbReference type="InterPro" id="IPR036936">
    <property type="entry name" value="CRIB_dom_sf"/>
</dbReference>
<dbReference type="Pfam" id="PF00786">
    <property type="entry name" value="PBD"/>
    <property type="match status" value="1"/>
</dbReference>
<evidence type="ECO:0000256" key="18">
    <source>
        <dbReference type="ARBA" id="ARBA00078801"/>
    </source>
</evidence>
<evidence type="ECO:0000256" key="4">
    <source>
        <dbReference type="ARBA" id="ARBA00022490"/>
    </source>
</evidence>
<organism evidence="23 24">
    <name type="scientific">Oncorhynchus tshawytscha</name>
    <name type="common">Chinook salmon</name>
    <name type="synonym">Salmo tshawytscha</name>
    <dbReference type="NCBI Taxonomy" id="74940"/>
    <lineage>
        <taxon>Eukaryota</taxon>
        <taxon>Metazoa</taxon>
        <taxon>Chordata</taxon>
        <taxon>Craniata</taxon>
        <taxon>Vertebrata</taxon>
        <taxon>Euteleostomi</taxon>
        <taxon>Actinopterygii</taxon>
        <taxon>Neopterygii</taxon>
        <taxon>Teleostei</taxon>
        <taxon>Protacanthopterygii</taxon>
        <taxon>Salmoniformes</taxon>
        <taxon>Salmonidae</taxon>
        <taxon>Salmoninae</taxon>
        <taxon>Oncorhynchus</taxon>
    </lineage>
</organism>
<feature type="compositionally biased region" description="Pro residues" evidence="19">
    <location>
        <begin position="322"/>
        <end position="344"/>
    </location>
</feature>
<evidence type="ECO:0000313" key="23">
    <source>
        <dbReference type="Ensembl" id="ENSOTSP00005000714.2"/>
    </source>
</evidence>
<dbReference type="SMART" id="SM00461">
    <property type="entry name" value="WH1"/>
    <property type="match status" value="1"/>
</dbReference>
<evidence type="ECO:0000256" key="14">
    <source>
        <dbReference type="ARBA" id="ARBA00023242"/>
    </source>
</evidence>
<feature type="region of interest" description="Disordered" evidence="19">
    <location>
        <begin position="258"/>
        <end position="389"/>
    </location>
</feature>
<keyword evidence="8" id="KW-0498">Mitosis</keyword>
<evidence type="ECO:0000256" key="17">
    <source>
        <dbReference type="ARBA" id="ARBA00068596"/>
    </source>
</evidence>
<feature type="region of interest" description="Disordered" evidence="19">
    <location>
        <begin position="137"/>
        <end position="156"/>
    </location>
</feature>
<comment type="subunit">
    <text evidence="16">Binds actin and the Arp2/3 complex. Interacts with CDC42. Interacts with FCHSD1. Interacts with FCHSD2. Binds to SH3 domains of GRB2. Interacts with the C-terminal SH3 domain of DNMBP. Interacts with SNX9. Interacts with the WW domains of PRPF40A/FBP11. Interacts with PTK2/FAK1. Interacts with PACSIN1, PACSIN2 and PACSIN3. Interacts with NOSTRIN. Binds to TNK2. Interacts with SNX33. Interacts with NONO (via second RRM domain); the interaction is direct. Component of a multiprotein complex with NONO and SFPQ; associates with the complex via direct interaction with NONO.</text>
</comment>
<accession>A0A8C8BRY9</accession>
<dbReference type="SMART" id="SM00246">
    <property type="entry name" value="WH2"/>
    <property type="match status" value="2"/>
</dbReference>
<dbReference type="Pfam" id="PF02205">
    <property type="entry name" value="WH2"/>
    <property type="match status" value="2"/>
</dbReference>
<evidence type="ECO:0000256" key="10">
    <source>
        <dbReference type="ARBA" id="ARBA00023015"/>
    </source>
</evidence>
<dbReference type="CDD" id="cd22075">
    <property type="entry name" value="WH2_hN-WASP_r2_like"/>
    <property type="match status" value="1"/>
</dbReference>
<dbReference type="InterPro" id="IPR011026">
    <property type="entry name" value="WAS_C"/>
</dbReference>
<dbReference type="PROSITE" id="PS51082">
    <property type="entry name" value="WH2"/>
    <property type="match status" value="2"/>
</dbReference>
<reference evidence="23" key="2">
    <citation type="submission" date="2025-09" db="UniProtKB">
        <authorList>
            <consortium name="Ensembl"/>
        </authorList>
    </citation>
    <scope>IDENTIFICATION</scope>
</reference>
<dbReference type="AlphaFoldDB" id="A0A8C8BRY9"/>
<evidence type="ECO:0000256" key="3">
    <source>
        <dbReference type="ARBA" id="ARBA00022481"/>
    </source>
</evidence>
<feature type="region of interest" description="Disordered" evidence="19">
    <location>
        <begin position="434"/>
        <end position="462"/>
    </location>
</feature>
<dbReference type="FunFam" id="3.90.810.10:FF:000006">
    <property type="entry name" value="Neural Wiskott-Aldrich syndrome protein"/>
    <property type="match status" value="1"/>
</dbReference>
<keyword evidence="4" id="KW-0963">Cytoplasm</keyword>
<feature type="compositionally biased region" description="Pro residues" evidence="19">
    <location>
        <begin position="261"/>
        <end position="306"/>
    </location>
</feature>
<evidence type="ECO:0000259" key="20">
    <source>
        <dbReference type="PROSITE" id="PS50108"/>
    </source>
</evidence>
<dbReference type="PANTHER" id="PTHR11202:SF36">
    <property type="entry name" value="ACTIN NUCLEATION-PROMOTING FACTOR WASL"/>
    <property type="match status" value="1"/>
</dbReference>
<name>A0A8C8BRY9_ONCTS</name>
<sequence>MNSHPPQRRVGNIGSILLTPQENECLFNYLGRKCITLCTAVVQVYGADRSSSWVKRCCGVACLIKDNPLRSYFIRVFDIKEGKTMFEQELYNNFSINSSRSYFISFSGDNCQVGLNFASEEEAKRFRAALKDLLSRRQRKTEKRRDPANGPALPMATVDIKNPEINNIFSKKEKKVKGKRKKLTKADIGTPSNFQHIGHVGWDPNTGFDLNNLDPELKNLFDMCGISEAQLKDKETSKVIYDFIEKKGGVEAVKNELRRQAPPPPPSRGGPPPPPPPHSSGPAPPPPPPPPSRGGRGEPPPPPPPTEGATATTTTSHRLHPHMPPAPPPPPPPPPPPGPPPPPELDGCVESPHSPPGSGGKSALLEQIRGGTQLKKVEPPASKPPATTVGRDALLDQIRQGIQLKTVPDGPESGSPTPAPSAGIVGALMEVMQKRSKAIHSSDEDEDDDDEEDFEDDDEWDD</sequence>
<dbReference type="Gene3D" id="2.30.29.30">
    <property type="entry name" value="Pleckstrin-homology domain (PH domain)/Phosphotyrosine-binding domain (PTB)"/>
    <property type="match status" value="1"/>
</dbReference>
<proteinExistence type="predicted"/>
<feature type="domain" description="WH2" evidence="22">
    <location>
        <begin position="390"/>
        <end position="407"/>
    </location>
</feature>
<evidence type="ECO:0000259" key="21">
    <source>
        <dbReference type="PROSITE" id="PS50229"/>
    </source>
</evidence>
<evidence type="ECO:0000256" key="8">
    <source>
        <dbReference type="ARBA" id="ARBA00022776"/>
    </source>
</evidence>
<feature type="domain" description="WH2" evidence="22">
    <location>
        <begin position="360"/>
        <end position="377"/>
    </location>
</feature>
<gene>
    <name evidence="23" type="primary">wasla</name>
</gene>
<dbReference type="InterPro" id="IPR003124">
    <property type="entry name" value="WH2_dom"/>
</dbReference>
<evidence type="ECO:0000256" key="16">
    <source>
        <dbReference type="ARBA" id="ARBA00063927"/>
    </source>
</evidence>
<keyword evidence="9" id="KW-0007">Acetylation</keyword>
<comment type="subcellular location">
    <subcellularLocation>
        <location evidence="2">Cytoplasm</location>
        <location evidence="2">Cytoskeleton</location>
    </subcellularLocation>
    <subcellularLocation>
        <location evidence="1">Nucleus</location>
    </subcellularLocation>
</comment>
<dbReference type="Gene3D" id="3.90.810.10">
    <property type="entry name" value="CRIB domain"/>
    <property type="match status" value="2"/>
</dbReference>
<evidence type="ECO:0000313" key="24">
    <source>
        <dbReference type="Proteomes" id="UP000694402"/>
    </source>
</evidence>
<evidence type="ECO:0000256" key="2">
    <source>
        <dbReference type="ARBA" id="ARBA00004245"/>
    </source>
</evidence>
<keyword evidence="15" id="KW-0131">Cell cycle</keyword>
<dbReference type="InterPro" id="IPR011993">
    <property type="entry name" value="PH-like_dom_sf"/>
</dbReference>
<dbReference type="FunFam" id="3.90.810.10:FF:000003">
    <property type="entry name" value="Neural Wiskott-Aldrich syndrome protein-like"/>
    <property type="match status" value="1"/>
</dbReference>
<keyword evidence="12" id="KW-0009">Actin-binding</keyword>
<keyword evidence="13" id="KW-0206">Cytoskeleton</keyword>
<dbReference type="InterPro" id="IPR000697">
    <property type="entry name" value="WH1/EVH1_dom"/>
</dbReference>
<evidence type="ECO:0000256" key="13">
    <source>
        <dbReference type="ARBA" id="ARBA00023212"/>
    </source>
</evidence>
<evidence type="ECO:0000256" key="9">
    <source>
        <dbReference type="ARBA" id="ARBA00022990"/>
    </source>
</evidence>
<dbReference type="Ensembl" id="ENSOTST00005000817.2">
    <property type="protein sequence ID" value="ENSOTSP00005000714.2"/>
    <property type="gene ID" value="ENSOTSG00005000424.2"/>
</dbReference>
<reference evidence="23" key="1">
    <citation type="submission" date="2025-08" db="UniProtKB">
        <authorList>
            <consortium name="Ensembl"/>
        </authorList>
    </citation>
    <scope>IDENTIFICATION</scope>
</reference>
<keyword evidence="11" id="KW-0804">Transcription</keyword>
<dbReference type="GO" id="GO:0007015">
    <property type="term" value="P:actin filament organization"/>
    <property type="evidence" value="ECO:0007669"/>
    <property type="project" value="InterPro"/>
</dbReference>
<dbReference type="PANTHER" id="PTHR11202">
    <property type="entry name" value="SPROUTY-RELATED, EVH1 DOMAIN-CONTAINING PROTEIN FAMILY MEMBER"/>
    <property type="match status" value="1"/>
</dbReference>
<dbReference type="GeneTree" id="ENSGT00730000110895"/>
<dbReference type="PROSITE" id="PS50108">
    <property type="entry name" value="CRIB"/>
    <property type="match status" value="1"/>
</dbReference>
<evidence type="ECO:0000256" key="5">
    <source>
        <dbReference type="ARBA" id="ARBA00022553"/>
    </source>
</evidence>
<dbReference type="Pfam" id="PF00568">
    <property type="entry name" value="WH1"/>
    <property type="match status" value="1"/>
</dbReference>
<dbReference type="Proteomes" id="UP000694402">
    <property type="component" value="Unassembled WGS sequence"/>
</dbReference>
<evidence type="ECO:0000259" key="22">
    <source>
        <dbReference type="PROSITE" id="PS51082"/>
    </source>
</evidence>
<dbReference type="GO" id="GO:0003779">
    <property type="term" value="F:actin binding"/>
    <property type="evidence" value="ECO:0007669"/>
    <property type="project" value="UniProtKB-KW"/>
</dbReference>
<dbReference type="GO" id="GO:0005634">
    <property type="term" value="C:nucleus"/>
    <property type="evidence" value="ECO:0007669"/>
    <property type="project" value="UniProtKB-SubCell"/>
</dbReference>
<keyword evidence="6" id="KW-0132">Cell division</keyword>
<evidence type="ECO:0000256" key="1">
    <source>
        <dbReference type="ARBA" id="ARBA00004123"/>
    </source>
</evidence>
<keyword evidence="3" id="KW-0488">Methylation</keyword>
<evidence type="ECO:0000256" key="11">
    <source>
        <dbReference type="ARBA" id="ARBA00023163"/>
    </source>
</evidence>
<dbReference type="InterPro" id="IPR000095">
    <property type="entry name" value="CRIB_dom"/>
</dbReference>
<dbReference type="CDD" id="cd00132">
    <property type="entry name" value="CRIB"/>
    <property type="match status" value="1"/>
</dbReference>
<dbReference type="SUPFAM" id="SSF50729">
    <property type="entry name" value="PH domain-like"/>
    <property type="match status" value="1"/>
</dbReference>
<keyword evidence="10" id="KW-0805">Transcription regulation</keyword>
<dbReference type="GO" id="GO:0051301">
    <property type="term" value="P:cell division"/>
    <property type="evidence" value="ECO:0007669"/>
    <property type="project" value="UniProtKB-KW"/>
</dbReference>
<keyword evidence="7" id="KW-0677">Repeat</keyword>
<dbReference type="SMART" id="SM00285">
    <property type="entry name" value="PBD"/>
    <property type="match status" value="1"/>
</dbReference>
<feature type="domain" description="WH1" evidence="21">
    <location>
        <begin position="30"/>
        <end position="137"/>
    </location>
</feature>
<keyword evidence="14" id="KW-0539">Nucleus</keyword>
<evidence type="ECO:0000256" key="6">
    <source>
        <dbReference type="ARBA" id="ARBA00022618"/>
    </source>
</evidence>
<keyword evidence="5" id="KW-0597">Phosphoprotein</keyword>
<feature type="domain" description="CRIB" evidence="20">
    <location>
        <begin position="188"/>
        <end position="201"/>
    </location>
</feature>
<evidence type="ECO:0000256" key="12">
    <source>
        <dbReference type="ARBA" id="ARBA00023203"/>
    </source>
</evidence>
<keyword evidence="24" id="KW-1185">Reference proteome</keyword>
<evidence type="ECO:0000256" key="19">
    <source>
        <dbReference type="SAM" id="MobiDB-lite"/>
    </source>
</evidence>
<dbReference type="InterPro" id="IPR033927">
    <property type="entry name" value="WASPfam_EVH1"/>
</dbReference>
<dbReference type="PROSITE" id="PS50229">
    <property type="entry name" value="WH1"/>
    <property type="match status" value="1"/>
</dbReference>
<evidence type="ECO:0000256" key="15">
    <source>
        <dbReference type="ARBA" id="ARBA00023306"/>
    </source>
</evidence>
<dbReference type="GO" id="GO:0005856">
    <property type="term" value="C:cytoskeleton"/>
    <property type="evidence" value="ECO:0007669"/>
    <property type="project" value="UniProtKB-SubCell"/>
</dbReference>
<evidence type="ECO:0000256" key="7">
    <source>
        <dbReference type="ARBA" id="ARBA00022737"/>
    </source>
</evidence>
<dbReference type="CDD" id="cd01205">
    <property type="entry name" value="EVH1_WASP-like"/>
    <property type="match status" value="1"/>
</dbReference>
<dbReference type="SUPFAM" id="SSF47912">
    <property type="entry name" value="Wiscott-Aldrich syndrome protein, WASP, C-terminal domain"/>
    <property type="match status" value="2"/>
</dbReference>
<dbReference type="FunFam" id="2.30.29.30:FF:000130">
    <property type="entry name" value="neural Wiskott-Aldrich syndrome protein"/>
    <property type="match status" value="1"/>
</dbReference>
<protein>
    <recommendedName>
        <fullName evidence="17">Actin nucleation-promoting factor WASL</fullName>
    </recommendedName>
    <alternativeName>
        <fullName evidence="18">Neural Wiskott-Aldrich syndrome protein</fullName>
    </alternativeName>
</protein>